<comment type="caution">
    <text evidence="1">The sequence shown here is derived from an EMBL/GenBank/DDBJ whole genome shotgun (WGS) entry which is preliminary data.</text>
</comment>
<accession>A0A523UNV8</accession>
<evidence type="ECO:0000313" key="1">
    <source>
        <dbReference type="EMBL" id="TET44196.1"/>
    </source>
</evidence>
<evidence type="ECO:0000313" key="2">
    <source>
        <dbReference type="Proteomes" id="UP000315525"/>
    </source>
</evidence>
<dbReference type="AlphaFoldDB" id="A0A523UNV8"/>
<proteinExistence type="predicted"/>
<name>A0A523UNV8_UNCT6</name>
<organism evidence="1 2">
    <name type="scientific">candidate division TA06 bacterium</name>
    <dbReference type="NCBI Taxonomy" id="2250710"/>
    <lineage>
        <taxon>Bacteria</taxon>
        <taxon>Bacteria division TA06</taxon>
    </lineage>
</organism>
<dbReference type="EMBL" id="SOJN01000134">
    <property type="protein sequence ID" value="TET44196.1"/>
    <property type="molecule type" value="Genomic_DNA"/>
</dbReference>
<sequence length="269" mass="29037">MNRVVCIVGAVALLIVLSLVSGPCVTEASEGPVGTKAFEKTEELRINFNALKVALTPLDPPKQVVSYVSRVDGALDEIENALLGISSREEAERLLHNAEYAWAYLVAIGLVGSDFLKNAPGIKENLEECEVIAGDLRMAIKLSLSDCESQEEAQDDLRLKVGRAKAYAIVVEDLANMLGLTSAVKGYVSSVKTDLGEVEDALWGLTPEEEAGKMIDKLEELGGLTTLCKLGLSLGKDRTGRLTKAMGELETALNTARLEMKKQYLKTPK</sequence>
<gene>
    <name evidence="1" type="ORF">E3J62_11045</name>
</gene>
<protein>
    <submittedName>
        <fullName evidence="1">Uncharacterized protein</fullName>
    </submittedName>
</protein>
<dbReference type="Proteomes" id="UP000315525">
    <property type="component" value="Unassembled WGS sequence"/>
</dbReference>
<reference evidence="1 2" key="1">
    <citation type="submission" date="2019-03" db="EMBL/GenBank/DDBJ databases">
        <title>Metabolic potential of uncultured bacteria and archaea associated with petroleum seepage in deep-sea sediments.</title>
        <authorList>
            <person name="Dong X."/>
            <person name="Hubert C."/>
        </authorList>
    </citation>
    <scope>NUCLEOTIDE SEQUENCE [LARGE SCALE GENOMIC DNA]</scope>
    <source>
        <strain evidence="1">E44_bin18</strain>
    </source>
</reference>